<sequence length="151" mass="15848">MAHSAVAATALTPYCLRLSPGDDLKQCLQSFTESQAIAAGCILTTVGSLQQASLRFAGQDRATLLTGRFEIVSLVGTLSPEGLHLHLAIADSQGQMIGGHVMPGCLIYTTAEIVVGGLSGVTFQRRLDAQTGYRELEIAGGTPDESTRLTD</sequence>
<dbReference type="Gene3D" id="3.30.1330.80">
    <property type="entry name" value="Hypothetical protein, similar to alpha- acetolactate decarboxylase, domain 2"/>
    <property type="match status" value="1"/>
</dbReference>
<keyword evidence="3" id="KW-1185">Reference proteome</keyword>
<dbReference type="RefSeq" id="WP_044150919.1">
    <property type="nucleotide sequence ID" value="NZ_QVFV01000001.1"/>
</dbReference>
<feature type="domain" description="PPC" evidence="1">
    <location>
        <begin position="8"/>
        <end position="139"/>
    </location>
</feature>
<keyword evidence="2" id="KW-0238">DNA-binding</keyword>
<proteinExistence type="predicted"/>
<dbReference type="Proteomes" id="UP000292459">
    <property type="component" value="Unassembled WGS sequence"/>
</dbReference>
<protein>
    <submittedName>
        <fullName evidence="2">DNA-binding protein</fullName>
    </submittedName>
</protein>
<accession>A0A4Q7EG55</accession>
<dbReference type="CDD" id="cd11378">
    <property type="entry name" value="DUF296"/>
    <property type="match status" value="1"/>
</dbReference>
<dbReference type="PANTHER" id="PTHR34988:SF1">
    <property type="entry name" value="DNA-BINDING PROTEIN"/>
    <property type="match status" value="1"/>
</dbReference>
<dbReference type="GO" id="GO:0003677">
    <property type="term" value="F:DNA binding"/>
    <property type="evidence" value="ECO:0007669"/>
    <property type="project" value="UniProtKB-KW"/>
</dbReference>
<evidence type="ECO:0000259" key="1">
    <source>
        <dbReference type="PROSITE" id="PS51742"/>
    </source>
</evidence>
<dbReference type="EMBL" id="QVFV01000001">
    <property type="protein sequence ID" value="RZM82242.1"/>
    <property type="molecule type" value="Genomic_DNA"/>
</dbReference>
<evidence type="ECO:0000313" key="3">
    <source>
        <dbReference type="Proteomes" id="UP000292459"/>
    </source>
</evidence>
<dbReference type="PROSITE" id="PS51742">
    <property type="entry name" value="PPC"/>
    <property type="match status" value="1"/>
</dbReference>
<organism evidence="2 3">
    <name type="scientific">Leptolyngbya iicbica LK</name>
    <dbReference type="NCBI Taxonomy" id="2294035"/>
    <lineage>
        <taxon>Bacteria</taxon>
        <taxon>Bacillati</taxon>
        <taxon>Cyanobacteriota</taxon>
        <taxon>Cyanophyceae</taxon>
        <taxon>Leptolyngbyales</taxon>
        <taxon>Leptolyngbyaceae</taxon>
        <taxon>Leptolyngbya group</taxon>
        <taxon>Leptolyngbya</taxon>
        <taxon>Leptolyngbya iicbica</taxon>
    </lineage>
</organism>
<dbReference type="AlphaFoldDB" id="A0A4Q7EG55"/>
<name>A0A4Q7EG55_9CYAN</name>
<dbReference type="Pfam" id="PF03479">
    <property type="entry name" value="PCC"/>
    <property type="match status" value="1"/>
</dbReference>
<dbReference type="InterPro" id="IPR005175">
    <property type="entry name" value="PPC_dom"/>
</dbReference>
<dbReference type="SUPFAM" id="SSF117856">
    <property type="entry name" value="AF0104/ALDC/Ptd012-like"/>
    <property type="match status" value="1"/>
</dbReference>
<comment type="caution">
    <text evidence="2">The sequence shown here is derived from an EMBL/GenBank/DDBJ whole genome shotgun (WGS) entry which is preliminary data.</text>
</comment>
<gene>
    <name evidence="2" type="ORF">DYY88_03025</name>
</gene>
<dbReference type="PANTHER" id="PTHR34988">
    <property type="entry name" value="PROTEIN, PUTATIVE-RELATED"/>
    <property type="match status" value="1"/>
</dbReference>
<reference evidence="2 3" key="1">
    <citation type="submission" date="2018-11" db="EMBL/GenBank/DDBJ databases">
        <title>Whole genome sequencing of an environmental sample.</title>
        <authorList>
            <person name="Sarangi A.N."/>
            <person name="Singh D."/>
            <person name="Tripathy S."/>
        </authorList>
    </citation>
    <scope>NUCLEOTIDE SEQUENCE [LARGE SCALE GENOMIC DNA]</scope>
    <source>
        <strain evidence="2 3">Lakshadweep</strain>
    </source>
</reference>
<dbReference type="OrthoDB" id="552202at2"/>
<evidence type="ECO:0000313" key="2">
    <source>
        <dbReference type="EMBL" id="RZM82242.1"/>
    </source>
</evidence>